<evidence type="ECO:0000256" key="3">
    <source>
        <dbReference type="ARBA" id="ARBA00023004"/>
    </source>
</evidence>
<dbReference type="STRING" id="584708.Apau_2125"/>
<dbReference type="InterPro" id="IPR002731">
    <property type="entry name" value="ATPase_BadF"/>
</dbReference>
<dbReference type="Proteomes" id="UP000005096">
    <property type="component" value="Chromosome"/>
</dbReference>
<dbReference type="CDD" id="cd24036">
    <property type="entry name" value="ASKHA_NBD_BcrAD_BadFG_HgdC_HadI"/>
    <property type="match status" value="1"/>
</dbReference>
<comment type="cofactor">
    <cofactor evidence="1">
        <name>[4Fe-4S] cluster</name>
        <dbReference type="ChEBI" id="CHEBI:49883"/>
    </cofactor>
</comment>
<evidence type="ECO:0000256" key="1">
    <source>
        <dbReference type="ARBA" id="ARBA00001966"/>
    </source>
</evidence>
<keyword evidence="3" id="KW-0408">Iron</keyword>
<evidence type="ECO:0000256" key="4">
    <source>
        <dbReference type="ARBA" id="ARBA00023014"/>
    </source>
</evidence>
<gene>
    <name evidence="6" type="ORF">Apau_2125</name>
</gene>
<organism evidence="6 7">
    <name type="scientific">Aminomonas paucivorans DSM 12260</name>
    <dbReference type="NCBI Taxonomy" id="584708"/>
    <lineage>
        <taxon>Bacteria</taxon>
        <taxon>Thermotogati</taxon>
        <taxon>Synergistota</taxon>
        <taxon>Synergistia</taxon>
        <taxon>Synergistales</taxon>
        <taxon>Synergistaceae</taxon>
        <taxon>Aminomonas</taxon>
    </lineage>
</organism>
<dbReference type="PANTHER" id="PTHR32329">
    <property type="entry name" value="BIFUNCTIONAL PROTEIN [INCLUDES 2-HYDROXYACYL-COA DEHYDRATASE (N-TER) AND ITS ACTIVATOR DOMAIN (C_TERM)-RELATED"/>
    <property type="match status" value="1"/>
</dbReference>
<dbReference type="Gene3D" id="3.30.420.40">
    <property type="match status" value="2"/>
</dbReference>
<dbReference type="PaxDb" id="584708-Apau_2125"/>
<dbReference type="GO" id="GO:0051536">
    <property type="term" value="F:iron-sulfur cluster binding"/>
    <property type="evidence" value="ECO:0007669"/>
    <property type="project" value="UniProtKB-KW"/>
</dbReference>
<evidence type="ECO:0000256" key="2">
    <source>
        <dbReference type="ARBA" id="ARBA00022723"/>
    </source>
</evidence>
<keyword evidence="6" id="KW-0560">Oxidoreductase</keyword>
<dbReference type="HOGENOM" id="CLU_066597_0_0_0"/>
<sequence length="253" mass="26535">MGVDLGSMGTKVALFDGALVDRLLVPTGWNPREAGEKALRAILARNGLEPSDVLPPVLTGYGRNSMKERGRTVTEITCHAAGASFLYPGVTTVLDIGGQDSKVIALEERGTVRDFLMNDKCAAGTGRFLQVMAAHLEMELEDFGSLPVDGTPQPISSMCTVFAESEVVGLLARGVDVESLALGLLDAVASRACSMLQRLGGAGPVAFTGGVSRSSSLVRLLERRLGRPVVTSPEGQIAGALGAARIGWEERKA</sequence>
<dbReference type="GO" id="GO:0018522">
    <property type="term" value="F:benzoyl-CoA reductase activity"/>
    <property type="evidence" value="ECO:0007669"/>
    <property type="project" value="UniProtKB-EC"/>
</dbReference>
<dbReference type="GO" id="GO:0046872">
    <property type="term" value="F:metal ion binding"/>
    <property type="evidence" value="ECO:0007669"/>
    <property type="project" value="UniProtKB-KW"/>
</dbReference>
<dbReference type="AlphaFoldDB" id="E3CYF4"/>
<dbReference type="eggNOG" id="COG1924">
    <property type="taxonomic scope" value="Bacteria"/>
</dbReference>
<dbReference type="NCBIfam" id="TIGR00241">
    <property type="entry name" value="CoA_E_activ"/>
    <property type="match status" value="1"/>
</dbReference>
<accession>E3CYF4</accession>
<dbReference type="InterPro" id="IPR051805">
    <property type="entry name" value="Dehydratase_Activator_Redct"/>
</dbReference>
<protein>
    <submittedName>
        <fullName evidence="6">CoA-substrate-specific enzyme activase</fullName>
        <ecNumber evidence="6">1.3.7.8</ecNumber>
    </submittedName>
</protein>
<dbReference type="Pfam" id="PF01869">
    <property type="entry name" value="BcrAD_BadFG"/>
    <property type="match status" value="1"/>
</dbReference>
<dbReference type="SUPFAM" id="SSF53067">
    <property type="entry name" value="Actin-like ATPase domain"/>
    <property type="match status" value="1"/>
</dbReference>
<keyword evidence="2" id="KW-0479">Metal-binding</keyword>
<proteinExistence type="predicted"/>
<feature type="domain" description="ATPase BadF/BadG/BcrA/BcrD type" evidence="5">
    <location>
        <begin position="2"/>
        <end position="246"/>
    </location>
</feature>
<dbReference type="PANTHER" id="PTHR32329:SF2">
    <property type="entry name" value="BIFUNCTIONAL PROTEIN [INCLUDES 2-HYDROXYACYL-COA DEHYDRATASE (N-TER) AND ITS ACTIVATOR DOMAIN (C_TERM)"/>
    <property type="match status" value="1"/>
</dbReference>
<keyword evidence="7" id="KW-1185">Reference proteome</keyword>
<evidence type="ECO:0000259" key="5">
    <source>
        <dbReference type="Pfam" id="PF01869"/>
    </source>
</evidence>
<dbReference type="EMBL" id="CM001022">
    <property type="protein sequence ID" value="EFQ24536.1"/>
    <property type="molecule type" value="Genomic_DNA"/>
</dbReference>
<dbReference type="EC" id="1.3.7.8" evidence="6"/>
<reference evidence="6 7" key="1">
    <citation type="journal article" date="2010" name="Stand. Genomic Sci.">
        <title>Non-contiguous finished genome sequence of Aminomonas paucivorans type strain (GLU-3).</title>
        <authorList>
            <person name="Pitluck S."/>
            <person name="Yasawong M."/>
            <person name="Held B."/>
            <person name="Lapidus A."/>
            <person name="Nolan M."/>
            <person name="Copeland A."/>
            <person name="Lucas S."/>
            <person name="Del Rio T.G."/>
            <person name="Tice H."/>
            <person name="Cheng J.F."/>
            <person name="Chertkov O."/>
            <person name="Goodwin L."/>
            <person name="Tapia R."/>
            <person name="Han C."/>
            <person name="Liolios K."/>
            <person name="Ivanova N."/>
            <person name="Mavromatis K."/>
            <person name="Ovchinnikova G."/>
            <person name="Pati A."/>
            <person name="Chen A."/>
            <person name="Palaniappan K."/>
            <person name="Land M."/>
            <person name="Hauser L."/>
            <person name="Chang Y.J."/>
            <person name="Jeffries C.D."/>
            <person name="Pukall R."/>
            <person name="Spring S."/>
            <person name="Rohde M."/>
            <person name="Sikorski J."/>
            <person name="Goker M."/>
            <person name="Woyke T."/>
            <person name="Bristow J."/>
            <person name="Eisen J.A."/>
            <person name="Markowitz V."/>
            <person name="Hugenholtz P."/>
            <person name="Kyrpides N.C."/>
            <person name="Klenk H.P."/>
        </authorList>
    </citation>
    <scope>NUCLEOTIDE SEQUENCE [LARGE SCALE GENOMIC DNA]</scope>
    <source>
        <strain evidence="6 7">DSM 12260</strain>
    </source>
</reference>
<dbReference type="InterPro" id="IPR043129">
    <property type="entry name" value="ATPase_NBD"/>
</dbReference>
<dbReference type="InterPro" id="IPR008275">
    <property type="entry name" value="CoA_E_activase_dom"/>
</dbReference>
<keyword evidence="4" id="KW-0411">Iron-sulfur</keyword>
<evidence type="ECO:0000313" key="7">
    <source>
        <dbReference type="Proteomes" id="UP000005096"/>
    </source>
</evidence>
<name>E3CYF4_9BACT</name>
<evidence type="ECO:0000313" key="6">
    <source>
        <dbReference type="EMBL" id="EFQ24536.1"/>
    </source>
</evidence>